<evidence type="ECO:0000256" key="2">
    <source>
        <dbReference type="ARBA" id="ARBA00022771"/>
    </source>
</evidence>
<sequence length="125" mass="14407">MDYEIAFKEGLPYDCTCPVCDQKHAESCEYHGIPCTNECGKIIPEKEMAAHLVECQKKRTKCTYCNMLIKTPSMEKHLKICPRMIISCPFQCGLNDRPREEVCHLNSKFTDVQPHIRITHAFKAD</sequence>
<evidence type="ECO:0000313" key="7">
    <source>
        <dbReference type="Proteomes" id="UP000054047"/>
    </source>
</evidence>
<evidence type="ECO:0000313" key="6">
    <source>
        <dbReference type="EMBL" id="KIH51945.1"/>
    </source>
</evidence>
<keyword evidence="1 4" id="KW-0479">Metal-binding</keyword>
<dbReference type="Proteomes" id="UP000054047">
    <property type="component" value="Unassembled WGS sequence"/>
</dbReference>
<dbReference type="GO" id="GO:0008270">
    <property type="term" value="F:zinc ion binding"/>
    <property type="evidence" value="ECO:0007669"/>
    <property type="project" value="UniProtKB-KW"/>
</dbReference>
<evidence type="ECO:0000256" key="4">
    <source>
        <dbReference type="PROSITE-ProRule" id="PRU00207"/>
    </source>
</evidence>
<keyword evidence="7" id="KW-1185">Reference proteome</keyword>
<dbReference type="PROSITE" id="PS50145">
    <property type="entry name" value="ZF_TRAF"/>
    <property type="match status" value="1"/>
</dbReference>
<organism evidence="6 7">
    <name type="scientific">Ancylostoma duodenale</name>
    <dbReference type="NCBI Taxonomy" id="51022"/>
    <lineage>
        <taxon>Eukaryota</taxon>
        <taxon>Metazoa</taxon>
        <taxon>Ecdysozoa</taxon>
        <taxon>Nematoda</taxon>
        <taxon>Chromadorea</taxon>
        <taxon>Rhabditida</taxon>
        <taxon>Rhabditina</taxon>
        <taxon>Rhabditomorpha</taxon>
        <taxon>Strongyloidea</taxon>
        <taxon>Ancylostomatidae</taxon>
        <taxon>Ancylostomatinae</taxon>
        <taxon>Ancylostoma</taxon>
    </lineage>
</organism>
<dbReference type="InterPro" id="IPR013083">
    <property type="entry name" value="Znf_RING/FYVE/PHD"/>
</dbReference>
<dbReference type="OrthoDB" id="5574452at2759"/>
<feature type="zinc finger region" description="TRAF-type" evidence="4">
    <location>
        <begin position="24"/>
        <end position="65"/>
    </location>
</feature>
<evidence type="ECO:0000256" key="1">
    <source>
        <dbReference type="ARBA" id="ARBA00022723"/>
    </source>
</evidence>
<protein>
    <submittedName>
        <fullName evidence="6">TRAF-type zinc finger</fullName>
    </submittedName>
</protein>
<dbReference type="Gene3D" id="3.30.40.10">
    <property type="entry name" value="Zinc/RING finger domain, C3HC4 (zinc finger)"/>
    <property type="match status" value="1"/>
</dbReference>
<keyword evidence="2 4" id="KW-0863">Zinc-finger</keyword>
<proteinExistence type="predicted"/>
<keyword evidence="3 4" id="KW-0862">Zinc</keyword>
<evidence type="ECO:0000259" key="5">
    <source>
        <dbReference type="PROSITE" id="PS50145"/>
    </source>
</evidence>
<dbReference type="Pfam" id="PF02176">
    <property type="entry name" value="zf-TRAF"/>
    <property type="match status" value="1"/>
</dbReference>
<dbReference type="AlphaFoldDB" id="A0A0C2FTN8"/>
<reference evidence="6 7" key="1">
    <citation type="submission" date="2013-12" db="EMBL/GenBank/DDBJ databases">
        <title>Draft genome of the parsitic nematode Ancylostoma duodenale.</title>
        <authorList>
            <person name="Mitreva M."/>
        </authorList>
    </citation>
    <scope>NUCLEOTIDE SEQUENCE [LARGE SCALE GENOMIC DNA]</scope>
    <source>
        <strain evidence="6 7">Zhejiang</strain>
    </source>
</reference>
<evidence type="ECO:0000256" key="3">
    <source>
        <dbReference type="ARBA" id="ARBA00022833"/>
    </source>
</evidence>
<feature type="domain" description="TRAF-type" evidence="5">
    <location>
        <begin position="24"/>
        <end position="65"/>
    </location>
</feature>
<name>A0A0C2FTN8_9BILA</name>
<dbReference type="EMBL" id="KN744987">
    <property type="protein sequence ID" value="KIH51945.1"/>
    <property type="molecule type" value="Genomic_DNA"/>
</dbReference>
<accession>A0A0C2FTN8</accession>
<dbReference type="InterPro" id="IPR001293">
    <property type="entry name" value="Znf_TRAF"/>
</dbReference>
<gene>
    <name evidence="6" type="ORF">ANCDUO_17960</name>
</gene>